<proteinExistence type="predicted"/>
<feature type="transmembrane region" description="Helical" evidence="1">
    <location>
        <begin position="6"/>
        <end position="24"/>
    </location>
</feature>
<feature type="transmembrane region" description="Helical" evidence="1">
    <location>
        <begin position="91"/>
        <end position="113"/>
    </location>
</feature>
<keyword evidence="3" id="KW-1185">Reference proteome</keyword>
<gene>
    <name evidence="2" type="ORF">WNY57_06495</name>
</gene>
<feature type="transmembrane region" description="Helical" evidence="1">
    <location>
        <begin position="45"/>
        <end position="71"/>
    </location>
</feature>
<sequence>MIKPTILLLLVFGVSGYSLLNHYHKTHFPLHRSNGYHTFFKSTSVGLFAFLISAFIFLLISEVATLCDINVDLGHWFLTEVLLFSHVEKHWVAIVDISTITFFMSIVLPWLIYKLFDREHLLEDEFLKDADSPEFSRLFHRSNKTGLPILFTMSDRKVYIGYIYEIQAKIQSNDIYILPVMAGYRDKDNLKFIEVTPYESVIKNIENEKKLELLDNLNSLALDEVSRDKLLEYSSVLYEAWDKFLVALPLREITYAHLHDLSHEQNFKLGEEALRSSVKTQ</sequence>
<comment type="caution">
    <text evidence="2">The sequence shown here is derived from an EMBL/GenBank/DDBJ whole genome shotgun (WGS) entry which is preliminary data.</text>
</comment>
<reference evidence="2 3" key="1">
    <citation type="submission" date="2024-03" db="EMBL/GenBank/DDBJ databases">
        <title>Community enrichment and isolation of bacterial strains for fucoidan degradation.</title>
        <authorList>
            <person name="Sichert A."/>
        </authorList>
    </citation>
    <scope>NUCLEOTIDE SEQUENCE [LARGE SCALE GENOMIC DNA]</scope>
    <source>
        <strain evidence="2 3">AS26</strain>
    </source>
</reference>
<keyword evidence="1" id="KW-1133">Transmembrane helix</keyword>
<dbReference type="Proteomes" id="UP001457661">
    <property type="component" value="Unassembled WGS sequence"/>
</dbReference>
<dbReference type="RefSeq" id="WP_342879391.1">
    <property type="nucleotide sequence ID" value="NZ_JBBMQX010000004.1"/>
</dbReference>
<dbReference type="EMBL" id="JBBMQX010000004">
    <property type="protein sequence ID" value="MEM5532067.1"/>
    <property type="molecule type" value="Genomic_DNA"/>
</dbReference>
<keyword evidence="1" id="KW-0472">Membrane</keyword>
<protein>
    <submittedName>
        <fullName evidence="2">Uncharacterized protein</fullName>
    </submittedName>
</protein>
<name>A0ABU9TED7_9GAMM</name>
<evidence type="ECO:0000313" key="2">
    <source>
        <dbReference type="EMBL" id="MEM5532067.1"/>
    </source>
</evidence>
<accession>A0ABU9TED7</accession>
<evidence type="ECO:0000313" key="3">
    <source>
        <dbReference type="Proteomes" id="UP001457661"/>
    </source>
</evidence>
<evidence type="ECO:0000256" key="1">
    <source>
        <dbReference type="SAM" id="Phobius"/>
    </source>
</evidence>
<keyword evidence="1" id="KW-0812">Transmembrane</keyword>
<organism evidence="2 3">
    <name type="scientific">Pseudoalteromonas arctica</name>
    <dbReference type="NCBI Taxonomy" id="394751"/>
    <lineage>
        <taxon>Bacteria</taxon>
        <taxon>Pseudomonadati</taxon>
        <taxon>Pseudomonadota</taxon>
        <taxon>Gammaproteobacteria</taxon>
        <taxon>Alteromonadales</taxon>
        <taxon>Pseudoalteromonadaceae</taxon>
        <taxon>Pseudoalteromonas</taxon>
    </lineage>
</organism>